<reference evidence="1" key="2">
    <citation type="submission" date="2023-02" db="EMBL/GenBank/DDBJ databases">
        <authorList>
            <person name="Swenson N.G."/>
            <person name="Wegrzyn J.L."/>
            <person name="Mcevoy S.L."/>
        </authorList>
    </citation>
    <scope>NUCLEOTIDE SEQUENCE</scope>
    <source>
        <strain evidence="1">91603</strain>
        <tissue evidence="1">Leaf</tissue>
    </source>
</reference>
<reference evidence="1" key="1">
    <citation type="journal article" date="2022" name="Plant J.">
        <title>Strategies of tolerance reflected in two North American maple genomes.</title>
        <authorList>
            <person name="McEvoy S.L."/>
            <person name="Sezen U.U."/>
            <person name="Trouern-Trend A."/>
            <person name="McMahon S.M."/>
            <person name="Schaberg P.G."/>
            <person name="Yang J."/>
            <person name="Wegrzyn J.L."/>
            <person name="Swenson N.G."/>
        </authorList>
    </citation>
    <scope>NUCLEOTIDE SEQUENCE</scope>
    <source>
        <strain evidence="1">91603</strain>
    </source>
</reference>
<organism evidence="1 2">
    <name type="scientific">Acer negundo</name>
    <name type="common">Box elder</name>
    <dbReference type="NCBI Taxonomy" id="4023"/>
    <lineage>
        <taxon>Eukaryota</taxon>
        <taxon>Viridiplantae</taxon>
        <taxon>Streptophyta</taxon>
        <taxon>Embryophyta</taxon>
        <taxon>Tracheophyta</taxon>
        <taxon>Spermatophyta</taxon>
        <taxon>Magnoliopsida</taxon>
        <taxon>eudicotyledons</taxon>
        <taxon>Gunneridae</taxon>
        <taxon>Pentapetalae</taxon>
        <taxon>rosids</taxon>
        <taxon>malvids</taxon>
        <taxon>Sapindales</taxon>
        <taxon>Sapindaceae</taxon>
        <taxon>Hippocastanoideae</taxon>
        <taxon>Acereae</taxon>
        <taxon>Acer</taxon>
    </lineage>
</organism>
<evidence type="ECO:0000313" key="1">
    <source>
        <dbReference type="EMBL" id="KAI9174644.1"/>
    </source>
</evidence>
<comment type="caution">
    <text evidence="1">The sequence shown here is derived from an EMBL/GenBank/DDBJ whole genome shotgun (WGS) entry which is preliminary data.</text>
</comment>
<keyword evidence="2" id="KW-1185">Reference proteome</keyword>
<name>A0AAD5IQV7_ACENE</name>
<proteinExistence type="predicted"/>
<evidence type="ECO:0000313" key="2">
    <source>
        <dbReference type="Proteomes" id="UP001064489"/>
    </source>
</evidence>
<protein>
    <submittedName>
        <fullName evidence="1">Uncharacterized protein</fullName>
    </submittedName>
</protein>
<dbReference type="EMBL" id="JAJSOW010000103">
    <property type="protein sequence ID" value="KAI9174644.1"/>
    <property type="molecule type" value="Genomic_DNA"/>
</dbReference>
<gene>
    <name evidence="1" type="ORF">LWI28_020581</name>
</gene>
<dbReference type="AlphaFoldDB" id="A0AAD5IQV7"/>
<accession>A0AAD5IQV7</accession>
<dbReference type="Proteomes" id="UP001064489">
    <property type="component" value="Chromosome 8"/>
</dbReference>
<sequence>MGLVQLKLKVYVDRFEVEMDWAQAHYNLWIENWRFPNLTFFSPHTLSKSFPSSRRPCRRWSSKVLWIELFPTSEDFDANREVGTK</sequence>